<feature type="domain" description="LicD/FKTN/FKRP nucleotidyltransferase" evidence="1">
    <location>
        <begin position="34"/>
        <end position="65"/>
    </location>
</feature>
<dbReference type="Pfam" id="PF04991">
    <property type="entry name" value="LicD"/>
    <property type="match status" value="1"/>
</dbReference>
<reference evidence="3" key="1">
    <citation type="submission" date="2018-05" db="EMBL/GenBank/DDBJ databases">
        <authorList>
            <person name="Lanie J.A."/>
            <person name="Ng W.-L."/>
            <person name="Kazmierczak K.M."/>
            <person name="Andrzejewski T.M."/>
            <person name="Davidsen T.M."/>
            <person name="Wayne K.J."/>
            <person name="Tettelin H."/>
            <person name="Glass J.I."/>
            <person name="Rusch D."/>
            <person name="Podicherti R."/>
            <person name="Tsui H.-C.T."/>
            <person name="Winkler M.E."/>
        </authorList>
    </citation>
    <scope>NUCLEOTIDE SEQUENCE</scope>
</reference>
<dbReference type="PANTHER" id="PTHR13627">
    <property type="entry name" value="FUKUTIN RELATED PROTEIN"/>
    <property type="match status" value="1"/>
</dbReference>
<name>A0A382KEZ9_9ZZZZ</name>
<evidence type="ECO:0000259" key="1">
    <source>
        <dbReference type="Pfam" id="PF04991"/>
    </source>
</evidence>
<dbReference type="InterPro" id="IPR006342">
    <property type="entry name" value="FkbM_mtfrase"/>
</dbReference>
<evidence type="ECO:0000313" key="3">
    <source>
        <dbReference type="EMBL" id="SVC22789.1"/>
    </source>
</evidence>
<dbReference type="InterPro" id="IPR029063">
    <property type="entry name" value="SAM-dependent_MTases_sf"/>
</dbReference>
<dbReference type="GO" id="GO:0009100">
    <property type="term" value="P:glycoprotein metabolic process"/>
    <property type="evidence" value="ECO:0007669"/>
    <property type="project" value="UniProtKB-ARBA"/>
</dbReference>
<protein>
    <submittedName>
        <fullName evidence="3">Uncharacterized protein</fullName>
    </submittedName>
</protein>
<dbReference type="InterPro" id="IPR052613">
    <property type="entry name" value="LicD_transferase"/>
</dbReference>
<feature type="domain" description="Methyltransferase FkbM" evidence="2">
    <location>
        <begin position="240"/>
        <end position="406"/>
    </location>
</feature>
<dbReference type="NCBIfam" id="TIGR01444">
    <property type="entry name" value="fkbM_fam"/>
    <property type="match status" value="1"/>
</dbReference>
<accession>A0A382KEZ9</accession>
<proteinExistence type="predicted"/>
<dbReference type="PANTHER" id="PTHR13627:SF31">
    <property type="entry name" value="RIBITOL 5-PHOSPHATE TRANSFERASE FKRP"/>
    <property type="match status" value="1"/>
</dbReference>
<feature type="non-terminal residue" evidence="3">
    <location>
        <position position="406"/>
    </location>
</feature>
<dbReference type="EMBL" id="UINC01080133">
    <property type="protein sequence ID" value="SVC22789.1"/>
    <property type="molecule type" value="Genomic_DNA"/>
</dbReference>
<dbReference type="Pfam" id="PF05050">
    <property type="entry name" value="Methyltransf_21"/>
    <property type="match status" value="1"/>
</dbReference>
<evidence type="ECO:0000259" key="2">
    <source>
        <dbReference type="Pfam" id="PF05050"/>
    </source>
</evidence>
<gene>
    <name evidence="3" type="ORF">METZ01_LOCUS275643</name>
</gene>
<dbReference type="SUPFAM" id="SSF53335">
    <property type="entry name" value="S-adenosyl-L-methionine-dependent methyltransferases"/>
    <property type="match status" value="1"/>
</dbReference>
<dbReference type="AlphaFoldDB" id="A0A382KEZ9"/>
<dbReference type="Gene3D" id="3.40.50.150">
    <property type="entry name" value="Vaccinia Virus protein VP39"/>
    <property type="match status" value="1"/>
</dbReference>
<dbReference type="InterPro" id="IPR007074">
    <property type="entry name" value="LicD/FKTN/FKRP_NTP_transf"/>
</dbReference>
<organism evidence="3">
    <name type="scientific">marine metagenome</name>
    <dbReference type="NCBI Taxonomy" id="408172"/>
    <lineage>
        <taxon>unclassified sequences</taxon>
        <taxon>metagenomes</taxon>
        <taxon>ecological metagenomes</taxon>
    </lineage>
</organism>
<sequence>MVFKKDERRIFSANELNDRNKGLQEITEILSNMEIAYFLTDGTLLGAIREKDFIPWDWDVEIVILTESIWDKVALFIEKAKFSGFKYSYIDREYGNFKINFLKYGNKYSLTGLVLEGSSRVRNSFRYPKAFFESKSQVKFRGKVYPAPSDIEEYLTYQYGDWETPPKDRYIKRIYLSKEVWRDSSFRIRITNKLRALYLRAREISSSLLMSVGYSRANREENFSDMYFTALQRGTNVVEIGSSDGFEIIDVLNRKECPGQLSFLVIEPSQYNIDKAKNLIKKNVKKAIDIDWAKFAIDKEDGKRNFYISKTKPNLNSLFEMPYHTHVKEVDTRNIISILKEYKISSPLLIKMDVEGHEVTILNSFLSGLEEMTDVSILFELHPFTYSKDNSLEEVLRKLFEQGFKV</sequence>